<dbReference type="InterPro" id="IPR021139">
    <property type="entry name" value="NYN"/>
</dbReference>
<comment type="caution">
    <text evidence="2">The sequence shown here is derived from an EMBL/GenBank/DDBJ whole genome shotgun (WGS) entry which is preliminary data.</text>
</comment>
<dbReference type="PANTHER" id="PTHR35458:SF2">
    <property type="entry name" value="SLR0755 PROTEIN"/>
    <property type="match status" value="1"/>
</dbReference>
<dbReference type="PANTHER" id="PTHR35458">
    <property type="entry name" value="SLR0755 PROTEIN"/>
    <property type="match status" value="1"/>
</dbReference>
<accession>A0A388TBR7</accession>
<name>A0A388TBR7_TERA1</name>
<evidence type="ECO:0000259" key="1">
    <source>
        <dbReference type="Pfam" id="PF01936"/>
    </source>
</evidence>
<keyword evidence="3" id="KW-1185">Reference proteome</keyword>
<evidence type="ECO:0000313" key="3">
    <source>
        <dbReference type="Proteomes" id="UP000269352"/>
    </source>
</evidence>
<organism evidence="2 3">
    <name type="scientific">Termititenax aidoneus</name>
    <dbReference type="NCBI Taxonomy" id="2218524"/>
    <lineage>
        <taxon>Bacteria</taxon>
        <taxon>Bacillati</taxon>
        <taxon>Candidatus Margulisiibacteriota</taxon>
        <taxon>Candidatus Termititenacia</taxon>
        <taxon>Candidatus Termititenacales</taxon>
        <taxon>Candidatus Termititenacaceae</taxon>
        <taxon>Candidatus Termititenax</taxon>
    </lineage>
</organism>
<dbReference type="Proteomes" id="UP000269352">
    <property type="component" value="Unassembled WGS sequence"/>
</dbReference>
<dbReference type="GO" id="GO:0004540">
    <property type="term" value="F:RNA nuclease activity"/>
    <property type="evidence" value="ECO:0007669"/>
    <property type="project" value="InterPro"/>
</dbReference>
<reference evidence="2 3" key="1">
    <citation type="journal article" date="2019" name="ISME J.">
        <title>Genome analyses of uncultured TG2/ZB3 bacteria in 'Margulisbacteria' specifically attached to ectosymbiotic spirochetes of protists in the termite gut.</title>
        <authorList>
            <person name="Utami Y.D."/>
            <person name="Kuwahara H."/>
            <person name="Igai K."/>
            <person name="Murakami T."/>
            <person name="Sugaya K."/>
            <person name="Morikawa T."/>
            <person name="Nagura Y."/>
            <person name="Yuki M."/>
            <person name="Deevong P."/>
            <person name="Inoue T."/>
            <person name="Kihara K."/>
            <person name="Lo N."/>
            <person name="Yamada A."/>
            <person name="Ohkuma M."/>
            <person name="Hongoh Y."/>
        </authorList>
    </citation>
    <scope>NUCLEOTIDE SEQUENCE [LARGE SCALE GENOMIC DNA]</scope>
    <source>
        <strain evidence="2">NkOx7-01</strain>
    </source>
</reference>
<dbReference type="AlphaFoldDB" id="A0A388TBR7"/>
<dbReference type="InterPro" id="IPR047140">
    <property type="entry name" value="LabA"/>
</dbReference>
<evidence type="ECO:0000313" key="2">
    <source>
        <dbReference type="EMBL" id="GBR73694.1"/>
    </source>
</evidence>
<dbReference type="Pfam" id="PF01936">
    <property type="entry name" value="NYN"/>
    <property type="match status" value="1"/>
</dbReference>
<dbReference type="EMBL" id="BGZN01000017">
    <property type="protein sequence ID" value="GBR73694.1"/>
    <property type="molecule type" value="Genomic_DNA"/>
</dbReference>
<protein>
    <submittedName>
        <fullName evidence="2">Circadian timing LabA-like protein</fullName>
    </submittedName>
</protein>
<feature type="domain" description="NYN" evidence="1">
    <location>
        <begin position="8"/>
        <end position="129"/>
    </location>
</feature>
<dbReference type="Gene3D" id="3.40.50.1010">
    <property type="entry name" value="5'-nuclease"/>
    <property type="match status" value="1"/>
</dbReference>
<gene>
    <name evidence="2" type="ORF">NO1_1020</name>
</gene>
<sequence length="160" mass="18840">MNQNNYAFIDSQNVNLSIKAQNWTLDFQKFRRYLQDKYRVVKAFLFIGYMPENQALYVKLQEFGYILIFKNIVQLADGKVKGNVDAELVLQAMIEFPNYAKAVIVSGDGDFYCLVKYLIDKNKFLKILIPNRTKYSSLYRKFNAKYLSFLNELRQKIGKN</sequence>
<proteinExistence type="predicted"/>